<evidence type="ECO:0000256" key="3">
    <source>
        <dbReference type="SAM" id="SignalP"/>
    </source>
</evidence>
<dbReference type="Proteomes" id="UP001172457">
    <property type="component" value="Chromosome 3"/>
</dbReference>
<dbReference type="EMBL" id="JARYMX010000003">
    <property type="protein sequence ID" value="KAJ9555473.1"/>
    <property type="molecule type" value="Genomic_DNA"/>
</dbReference>
<dbReference type="InterPro" id="IPR018073">
    <property type="entry name" value="Prot_inh_cystat_CS"/>
</dbReference>
<feature type="domain" description="Cystatin" evidence="4">
    <location>
        <begin position="26"/>
        <end position="124"/>
    </location>
</feature>
<comment type="caution">
    <text evidence="5">The sequence shown here is derived from an EMBL/GenBank/DDBJ whole genome shotgun (WGS) entry which is preliminary data.</text>
</comment>
<dbReference type="InterPro" id="IPR000010">
    <property type="entry name" value="Cystatin_dom"/>
</dbReference>
<evidence type="ECO:0000313" key="6">
    <source>
        <dbReference type="Proteomes" id="UP001172457"/>
    </source>
</evidence>
<keyword evidence="6" id="KW-1185">Reference proteome</keyword>
<dbReference type="SMART" id="SM00043">
    <property type="entry name" value="CY"/>
    <property type="match status" value="1"/>
</dbReference>
<name>A0AA38TRQ1_9ASTR</name>
<dbReference type="CDD" id="cd00042">
    <property type="entry name" value="CY"/>
    <property type="match status" value="1"/>
</dbReference>
<keyword evidence="3" id="KW-0732">Signal</keyword>
<keyword evidence="1" id="KW-0646">Protease inhibitor</keyword>
<keyword evidence="2" id="KW-0789">Thiol protease inhibitor</keyword>
<proteinExistence type="predicted"/>
<dbReference type="Gene3D" id="3.10.450.10">
    <property type="match status" value="1"/>
</dbReference>
<feature type="signal peptide" evidence="3">
    <location>
        <begin position="1"/>
        <end position="26"/>
    </location>
</feature>
<sequence>MARKLTISTFSILILSILLSNCLVNAIPGGRKKINDVNTDKDVQELGKYSVDEYNRLQRSRKGSAGDDLKFSKVVAAETQVVSGIKYYLKVEAVSKSGVSKVFDAEVVVKPWMKSKQLLNFKPSSPGRN</sequence>
<dbReference type="SUPFAM" id="SSF54403">
    <property type="entry name" value="Cystatin/monellin"/>
    <property type="match status" value="1"/>
</dbReference>
<evidence type="ECO:0000256" key="2">
    <source>
        <dbReference type="ARBA" id="ARBA00022704"/>
    </source>
</evidence>
<gene>
    <name evidence="5" type="ORF">OSB04_010087</name>
</gene>
<dbReference type="InterPro" id="IPR046350">
    <property type="entry name" value="Cystatin_sf"/>
</dbReference>
<dbReference type="Pfam" id="PF16845">
    <property type="entry name" value="SQAPI"/>
    <property type="match status" value="1"/>
</dbReference>
<evidence type="ECO:0000256" key="1">
    <source>
        <dbReference type="ARBA" id="ARBA00022690"/>
    </source>
</evidence>
<evidence type="ECO:0000259" key="4">
    <source>
        <dbReference type="SMART" id="SM00043"/>
    </source>
</evidence>
<dbReference type="PANTHER" id="PTHR47373">
    <property type="entry name" value="CYSTEINE PROTEINASE INHIBITOR 2"/>
    <property type="match status" value="1"/>
</dbReference>
<dbReference type="GO" id="GO:0004869">
    <property type="term" value="F:cysteine-type endopeptidase inhibitor activity"/>
    <property type="evidence" value="ECO:0007669"/>
    <property type="project" value="UniProtKB-KW"/>
</dbReference>
<organism evidence="5 6">
    <name type="scientific">Centaurea solstitialis</name>
    <name type="common">yellow star-thistle</name>
    <dbReference type="NCBI Taxonomy" id="347529"/>
    <lineage>
        <taxon>Eukaryota</taxon>
        <taxon>Viridiplantae</taxon>
        <taxon>Streptophyta</taxon>
        <taxon>Embryophyta</taxon>
        <taxon>Tracheophyta</taxon>
        <taxon>Spermatophyta</taxon>
        <taxon>Magnoliopsida</taxon>
        <taxon>eudicotyledons</taxon>
        <taxon>Gunneridae</taxon>
        <taxon>Pentapetalae</taxon>
        <taxon>asterids</taxon>
        <taxon>campanulids</taxon>
        <taxon>Asterales</taxon>
        <taxon>Asteraceae</taxon>
        <taxon>Carduoideae</taxon>
        <taxon>Cardueae</taxon>
        <taxon>Centaureinae</taxon>
        <taxon>Centaurea</taxon>
    </lineage>
</organism>
<reference evidence="5" key="1">
    <citation type="submission" date="2023-03" db="EMBL/GenBank/DDBJ databases">
        <title>Chromosome-scale reference genome and RAD-based genetic map of yellow starthistle (Centaurea solstitialis) reveal putative structural variation and QTLs associated with invader traits.</title>
        <authorList>
            <person name="Reatini B."/>
            <person name="Cang F.A."/>
            <person name="Jiang Q."/>
            <person name="Mckibben M.T.W."/>
            <person name="Barker M.S."/>
            <person name="Rieseberg L.H."/>
            <person name="Dlugosch K.M."/>
        </authorList>
    </citation>
    <scope>NUCLEOTIDE SEQUENCE</scope>
    <source>
        <strain evidence="5">CAN-66</strain>
        <tissue evidence="5">Leaf</tissue>
    </source>
</reference>
<dbReference type="AlphaFoldDB" id="A0AA38TRQ1"/>
<dbReference type="PROSITE" id="PS00287">
    <property type="entry name" value="CYSTATIN"/>
    <property type="match status" value="1"/>
</dbReference>
<protein>
    <recommendedName>
        <fullName evidence="4">Cystatin domain-containing protein</fullName>
    </recommendedName>
</protein>
<feature type="chain" id="PRO_5041366366" description="Cystatin domain-containing protein" evidence="3">
    <location>
        <begin position="27"/>
        <end position="129"/>
    </location>
</feature>
<dbReference type="PANTHER" id="PTHR47373:SF1">
    <property type="entry name" value="CYSTEINE PROTEINASE INHIBITOR 2"/>
    <property type="match status" value="1"/>
</dbReference>
<evidence type="ECO:0000313" key="5">
    <source>
        <dbReference type="EMBL" id="KAJ9555473.1"/>
    </source>
</evidence>
<accession>A0AA38TRQ1</accession>